<dbReference type="AlphaFoldDB" id="A0AA37HYY4"/>
<evidence type="ECO:0000313" key="1">
    <source>
        <dbReference type="EMBL" id="GJG26914.1"/>
    </source>
</evidence>
<dbReference type="EMBL" id="BPTR01000001">
    <property type="protein sequence ID" value="GJG26914.1"/>
    <property type="molecule type" value="Genomic_DNA"/>
</dbReference>
<evidence type="ECO:0000313" key="5">
    <source>
        <dbReference type="Proteomes" id="UP000887043"/>
    </source>
</evidence>
<evidence type="ECO:0000313" key="2">
    <source>
        <dbReference type="EMBL" id="GJG28336.1"/>
    </source>
</evidence>
<protein>
    <submittedName>
        <fullName evidence="4">Uncharacterized protein</fullName>
    </submittedName>
</protein>
<reference evidence="4" key="1">
    <citation type="submission" date="2021-08" db="EMBL/GenBank/DDBJ databases">
        <title>Prevotella lacticifex sp. nov., isolated from rumen of cow.</title>
        <authorList>
            <person name="Shinkai T."/>
            <person name="Ikeyama N."/>
            <person name="Kumagai M."/>
            <person name="Ohmori H."/>
            <person name="Sakamoto M."/>
            <person name="Ohkuma M."/>
            <person name="Mitsumori M."/>
        </authorList>
    </citation>
    <scope>NUCLEOTIDE SEQUENCE</scope>
    <source>
        <strain evidence="4">DSM 11371</strain>
    </source>
</reference>
<organism evidence="4 5">
    <name type="scientific">Segatella bryantii</name>
    <name type="common">Prevotella bryantii</name>
    <dbReference type="NCBI Taxonomy" id="77095"/>
    <lineage>
        <taxon>Bacteria</taxon>
        <taxon>Pseudomonadati</taxon>
        <taxon>Bacteroidota</taxon>
        <taxon>Bacteroidia</taxon>
        <taxon>Bacteroidales</taxon>
        <taxon>Prevotellaceae</taxon>
        <taxon>Segatella</taxon>
    </lineage>
</organism>
<proteinExistence type="predicted"/>
<name>A0AA37HYY4_SEGBR</name>
<sequence length="131" mass="14885">MQTDERTISDAELERLWFLYQMEGAPNNIPLIEFCVSRGVPFYLFDRYANEHIKNKIEPVTITGLPVPQKKRGRPRKIQNSEACDQLAGNSPKMKAKVSAVIQLENGTVVSIKSNCYSDVKDIIDRLEDPC</sequence>
<dbReference type="Proteomes" id="UP000887043">
    <property type="component" value="Unassembled WGS sequence"/>
</dbReference>
<dbReference type="EMBL" id="BPTR01000001">
    <property type="protein sequence ID" value="GJG28517.1"/>
    <property type="molecule type" value="Genomic_DNA"/>
</dbReference>
<dbReference type="EMBL" id="BPTR01000001">
    <property type="protein sequence ID" value="GJG28336.1"/>
    <property type="molecule type" value="Genomic_DNA"/>
</dbReference>
<dbReference type="RefSeq" id="WP_006281293.1">
    <property type="nucleotide sequence ID" value="NZ_BPTR01000001.1"/>
</dbReference>
<dbReference type="EMBL" id="BPTR01000001">
    <property type="protein sequence ID" value="GJG28514.1"/>
    <property type="molecule type" value="Genomic_DNA"/>
</dbReference>
<comment type="caution">
    <text evidence="4">The sequence shown here is derived from an EMBL/GenBank/DDBJ whole genome shotgun (WGS) entry which is preliminary data.</text>
</comment>
<evidence type="ECO:0000313" key="4">
    <source>
        <dbReference type="EMBL" id="GJG28517.1"/>
    </source>
</evidence>
<evidence type="ECO:0000313" key="3">
    <source>
        <dbReference type="EMBL" id="GJG28514.1"/>
    </source>
</evidence>
<gene>
    <name evidence="1" type="ORF">PRRU23_06140</name>
    <name evidence="2" type="ORF">PRRU23_20360</name>
    <name evidence="3" type="ORF">PRRU23_22140</name>
    <name evidence="4" type="ORF">PRRU23_22170</name>
</gene>
<accession>A0AA37HYY4</accession>